<reference evidence="1" key="1">
    <citation type="submission" date="2023-08" db="EMBL/GenBank/DDBJ databases">
        <authorList>
            <person name="Messyasz A."/>
            <person name="Mannisto M.K."/>
            <person name="Kerkhof L.J."/>
            <person name="Haggblom M."/>
        </authorList>
    </citation>
    <scope>NUCLEOTIDE SEQUENCE</scope>
    <source>
        <strain evidence="1">M8UP39</strain>
    </source>
</reference>
<proteinExistence type="predicted"/>
<dbReference type="AlphaFoldDB" id="A0AAU7YUX8"/>
<gene>
    <name evidence="1" type="ORF">RBB81_12415</name>
</gene>
<protein>
    <submittedName>
        <fullName evidence="1">Uncharacterized protein</fullName>
    </submittedName>
</protein>
<reference evidence="1" key="2">
    <citation type="journal article" date="2024" name="Environ. Microbiol.">
        <title>Genome analysis and description of Tunturibacter gen. nov. expands the diversity of Terriglobia in tundra soils.</title>
        <authorList>
            <person name="Messyasz A."/>
            <person name="Mannisto M.K."/>
            <person name="Kerkhof L.J."/>
            <person name="Haggblom M.M."/>
        </authorList>
    </citation>
    <scope>NUCLEOTIDE SEQUENCE</scope>
    <source>
        <strain evidence="1">M8UP39</strain>
    </source>
</reference>
<accession>A0AAU7YUX8</accession>
<dbReference type="KEGG" id="tgi:RBB81_12415"/>
<dbReference type="RefSeq" id="WP_183788860.1">
    <property type="nucleotide sequence ID" value="NZ_CP132938.1"/>
</dbReference>
<dbReference type="EMBL" id="CP132938">
    <property type="protein sequence ID" value="XCB20409.1"/>
    <property type="molecule type" value="Genomic_DNA"/>
</dbReference>
<sequence>MTIFFGWKSGNGWSVWVGRFGRYRWVEGVEILHSVQDDGKNKLQIPSPFGFAQGQDDGEEQTAATQLKTAIGACVR</sequence>
<evidence type="ECO:0000313" key="1">
    <source>
        <dbReference type="EMBL" id="XCB20409.1"/>
    </source>
</evidence>
<organism evidence="1">
    <name type="scientific">Tunturiibacter gelidiferens</name>
    <dbReference type="NCBI Taxonomy" id="3069689"/>
    <lineage>
        <taxon>Bacteria</taxon>
        <taxon>Pseudomonadati</taxon>
        <taxon>Acidobacteriota</taxon>
        <taxon>Terriglobia</taxon>
        <taxon>Terriglobales</taxon>
        <taxon>Acidobacteriaceae</taxon>
        <taxon>Tunturiibacter</taxon>
    </lineage>
</organism>
<name>A0AAU7YUX8_9BACT</name>